<proteinExistence type="predicted"/>
<dbReference type="OrthoDB" id="7058586at2"/>
<evidence type="ECO:0000313" key="2">
    <source>
        <dbReference type="Proteomes" id="UP000253782"/>
    </source>
</evidence>
<dbReference type="EMBL" id="QQAH01000015">
    <property type="protein sequence ID" value="RDD80733.1"/>
    <property type="molecule type" value="Genomic_DNA"/>
</dbReference>
<protein>
    <submittedName>
        <fullName evidence="1">DUF2867 domain-containing protein</fullName>
    </submittedName>
</protein>
<reference evidence="1 2" key="1">
    <citation type="submission" date="2018-07" db="EMBL/GenBank/DDBJ databases">
        <title>Dyella tabacisoli L4-6T, whole genome shotgun sequence.</title>
        <authorList>
            <person name="Zhou X.-K."/>
            <person name="Li W.-J."/>
            <person name="Duan Y.-Q."/>
        </authorList>
    </citation>
    <scope>NUCLEOTIDE SEQUENCE [LARGE SCALE GENOMIC DNA]</scope>
    <source>
        <strain evidence="1 2">L4-6</strain>
    </source>
</reference>
<dbReference type="Pfam" id="PF11066">
    <property type="entry name" value="DUF2867"/>
    <property type="match status" value="1"/>
</dbReference>
<name>A0A369UK83_9GAMM</name>
<dbReference type="AlphaFoldDB" id="A0A369UK83"/>
<comment type="caution">
    <text evidence="1">The sequence shown here is derived from an EMBL/GenBank/DDBJ whole genome shotgun (WGS) entry which is preliminary data.</text>
</comment>
<evidence type="ECO:0000313" key="1">
    <source>
        <dbReference type="EMBL" id="RDD80733.1"/>
    </source>
</evidence>
<keyword evidence="2" id="KW-1185">Reference proteome</keyword>
<dbReference type="RefSeq" id="WP_114846515.1">
    <property type="nucleotide sequence ID" value="NZ_JBHSPE010000002.1"/>
</dbReference>
<dbReference type="InterPro" id="IPR021295">
    <property type="entry name" value="DUF2867"/>
</dbReference>
<dbReference type="Proteomes" id="UP000253782">
    <property type="component" value="Unassembled WGS sequence"/>
</dbReference>
<accession>A0A369UK83</accession>
<organism evidence="1 2">
    <name type="scientific">Dyella tabacisoli</name>
    <dbReference type="NCBI Taxonomy" id="2282381"/>
    <lineage>
        <taxon>Bacteria</taxon>
        <taxon>Pseudomonadati</taxon>
        <taxon>Pseudomonadota</taxon>
        <taxon>Gammaproteobacteria</taxon>
        <taxon>Lysobacterales</taxon>
        <taxon>Rhodanobacteraceae</taxon>
        <taxon>Dyella</taxon>
    </lineage>
</organism>
<gene>
    <name evidence="1" type="ORF">DVJ77_16005</name>
</gene>
<sequence>MSLQARVIETFPTARIPSQCGGLPVEVSLIAQLGHGSGNHLYAAALSRQQAHNDFIDALDEPSAKLAGTDFDKGDPTSLYSFAVGAKGHPFHRHAGHRVFTAISGSGGAQLRFSSASPAQLAQDPASFLRALRYVNIPPDCMFTVRFGGDTWHQFSPLTAHSTHPTFFALSCHTNELGGDLADPLRRQVLANEATIPALTELLPSNVLALLQTAEHRHIPTIALALDAAPDSLQSRLCRYARSSIGVLRGGWARWRRASGFLSESGGQHTVIQLPQLPEDSLLRSQLDGRFHHQDMFSLSLSEERFVGASARDLLGALLDGFIHNPPHGVSRMMALRNALVRPLGLRTSPLGCPVSSLLSGQQHNLFHGRYPVLDQSIDQQDHYAQVILGADDKHLRFRSCVAVRIVDRQRVEFTLATRVQCKNGFGHVYMALIERVHRRYVSPAMLRMAVEHAFT</sequence>